<feature type="transmembrane region" description="Helical" evidence="8">
    <location>
        <begin position="142"/>
        <end position="165"/>
    </location>
</feature>
<protein>
    <recommendedName>
        <fullName evidence="8">Protein DETOXIFICATION</fullName>
    </recommendedName>
    <alternativeName>
        <fullName evidence="8">Multidrug and toxic compound extrusion protein</fullName>
    </alternativeName>
</protein>
<feature type="transmembrane region" description="Helical" evidence="8">
    <location>
        <begin position="679"/>
        <end position="698"/>
    </location>
</feature>
<evidence type="ECO:0000256" key="2">
    <source>
        <dbReference type="ARBA" id="ARBA00005988"/>
    </source>
</evidence>
<feature type="transmembrane region" description="Helical" evidence="8">
    <location>
        <begin position="185"/>
        <end position="207"/>
    </location>
</feature>
<keyword evidence="5 8" id="KW-1133">Transmembrane helix</keyword>
<dbReference type="SMART" id="SM00631">
    <property type="entry name" value="Zn_pept"/>
    <property type="match status" value="1"/>
</dbReference>
<dbReference type="InterPro" id="IPR002528">
    <property type="entry name" value="MATE_fam"/>
</dbReference>
<comment type="caution">
    <text evidence="8">Lacks conserved residue(s) required for the propagation of feature annotation.</text>
</comment>
<dbReference type="GO" id="GO:0008270">
    <property type="term" value="F:zinc ion binding"/>
    <property type="evidence" value="ECO:0007669"/>
    <property type="project" value="InterPro"/>
</dbReference>
<keyword evidence="4 8" id="KW-0812">Transmembrane</keyword>
<organism evidence="10 11">
    <name type="scientific">Dendrobium catenatum</name>
    <dbReference type="NCBI Taxonomy" id="906689"/>
    <lineage>
        <taxon>Eukaryota</taxon>
        <taxon>Viridiplantae</taxon>
        <taxon>Streptophyta</taxon>
        <taxon>Embryophyta</taxon>
        <taxon>Tracheophyta</taxon>
        <taxon>Spermatophyta</taxon>
        <taxon>Magnoliopsida</taxon>
        <taxon>Liliopsida</taxon>
        <taxon>Asparagales</taxon>
        <taxon>Orchidaceae</taxon>
        <taxon>Epidendroideae</taxon>
        <taxon>Malaxideae</taxon>
        <taxon>Dendrobiinae</taxon>
        <taxon>Dendrobium</taxon>
    </lineage>
</organism>
<dbReference type="PANTHER" id="PTHR42893">
    <property type="entry name" value="PROTEIN DETOXIFICATION 44, CHLOROPLASTIC-RELATED"/>
    <property type="match status" value="1"/>
</dbReference>
<dbReference type="GO" id="GO:0042910">
    <property type="term" value="F:xenobiotic transmembrane transporter activity"/>
    <property type="evidence" value="ECO:0007669"/>
    <property type="project" value="InterPro"/>
</dbReference>
<evidence type="ECO:0000313" key="10">
    <source>
        <dbReference type="EMBL" id="PKU66198.1"/>
    </source>
</evidence>
<dbReference type="GO" id="GO:0016020">
    <property type="term" value="C:membrane"/>
    <property type="evidence" value="ECO:0007669"/>
    <property type="project" value="UniProtKB-SubCell"/>
</dbReference>
<dbReference type="CDD" id="cd06227">
    <property type="entry name" value="M14-CPA-like"/>
    <property type="match status" value="1"/>
</dbReference>
<dbReference type="SUPFAM" id="SSF53187">
    <property type="entry name" value="Zn-dependent exopeptidases"/>
    <property type="match status" value="1"/>
</dbReference>
<reference evidence="10 11" key="1">
    <citation type="journal article" date="2016" name="Sci. Rep.">
        <title>The Dendrobium catenatum Lindl. genome sequence provides insights into polysaccharide synthase, floral development and adaptive evolution.</title>
        <authorList>
            <person name="Zhang G.Q."/>
            <person name="Xu Q."/>
            <person name="Bian C."/>
            <person name="Tsai W.C."/>
            <person name="Yeh C.M."/>
            <person name="Liu K.W."/>
            <person name="Yoshida K."/>
            <person name="Zhang L.S."/>
            <person name="Chang S.B."/>
            <person name="Chen F."/>
            <person name="Shi Y."/>
            <person name="Su Y.Y."/>
            <person name="Zhang Y.Q."/>
            <person name="Chen L.J."/>
            <person name="Yin Y."/>
            <person name="Lin M."/>
            <person name="Huang H."/>
            <person name="Deng H."/>
            <person name="Wang Z.W."/>
            <person name="Zhu S.L."/>
            <person name="Zhao X."/>
            <person name="Deng C."/>
            <person name="Niu S.C."/>
            <person name="Huang J."/>
            <person name="Wang M."/>
            <person name="Liu G.H."/>
            <person name="Yang H.J."/>
            <person name="Xiao X.J."/>
            <person name="Hsiao Y.Y."/>
            <person name="Wu W.L."/>
            <person name="Chen Y.Y."/>
            <person name="Mitsuda N."/>
            <person name="Ohme-Takagi M."/>
            <person name="Luo Y.B."/>
            <person name="Van de Peer Y."/>
            <person name="Liu Z.J."/>
        </authorList>
    </citation>
    <scope>NUCLEOTIDE SEQUENCE [LARGE SCALE GENOMIC DNA]</scope>
    <source>
        <tissue evidence="10">The whole plant</tissue>
    </source>
</reference>
<feature type="transmembrane region" description="Helical" evidence="8">
    <location>
        <begin position="278"/>
        <end position="297"/>
    </location>
</feature>
<keyword evidence="11" id="KW-1185">Reference proteome</keyword>
<feature type="domain" description="Peptidase M14" evidence="9">
    <location>
        <begin position="310"/>
        <end position="615"/>
    </location>
</feature>
<comment type="similarity">
    <text evidence="3 8">Belongs to the multi antimicrobial extrusion (MATE) (TC 2.A.66.1) family.</text>
</comment>
<dbReference type="Proteomes" id="UP000233837">
    <property type="component" value="Unassembled WGS sequence"/>
</dbReference>
<sequence>MEIRGRLGNRASWKWGSADLPGPKSEEGFGLERGRASWEAASGSREVGRDLSVCGIGRGGKQRERRMLYGKEEEYITTFLLIWFLSKRAVILPPRIQELQFGGYVKSGGLLLGRTLSVLITMTLGTSMAARLGPLAMAAHQICLQIWLAVSLLSDALALSAQALIASSYAKFDYKRVKEITHCVLKTGLLTGIALAIILFMSFGNIAELFTKDVELLNIVRTGVVFVSASQPINALAFIFDGLHYGVSDFAYSAYSMMAVAVISSAVLLYASPRFAINGVWCGLTLFMTLRMAAGIMRGSLLKEINALVDRHSDKLTMEFVRASNKGYAVDMPVVTYNNAKKTEKNDSQHRILLSTCARLLASHAFACLHVIVQVVDMDPNLSLKSFGQHGRELITTELALHLLSLLTEEHSLDRIFGFDPTALGKDLENLVLKVVPMENVKGRELVEAGDLCERRNGRGVDLNRNWSVDWGKKEKDYDPYEENPGAAPFSEPEAQIMRMLSKSFNPHIWVNVHSGMEALFMPYDHKNTTPDGVTAQLMKSMLKGLNHHHFKDRCLVGSGGGSVGYLAHGTTTDYMYEIAKVPLSFTFEIYGDPSASSKDCFKMFNPVDAVTFQVRTLIAIMTRGFQIGPELLRSTKTTEGRWISIGGDSVEGLLEGNNKEKGKKMDGLEFGMSEMRTYFRLFMLSCVLLMFMFCSRISKTKFRQML</sequence>
<comment type="subcellular location">
    <subcellularLocation>
        <location evidence="1">Membrane</location>
        <topology evidence="1">Multi-pass membrane protein</topology>
    </subcellularLocation>
</comment>
<evidence type="ECO:0000256" key="4">
    <source>
        <dbReference type="ARBA" id="ARBA00022692"/>
    </source>
</evidence>
<keyword evidence="6 8" id="KW-0472">Membrane</keyword>
<evidence type="ECO:0000256" key="5">
    <source>
        <dbReference type="ARBA" id="ARBA00022989"/>
    </source>
</evidence>
<feature type="transmembrane region" description="Helical" evidence="8">
    <location>
        <begin position="252"/>
        <end position="271"/>
    </location>
</feature>
<dbReference type="EMBL" id="KZ503291">
    <property type="protein sequence ID" value="PKU66198.1"/>
    <property type="molecule type" value="Genomic_DNA"/>
</dbReference>
<dbReference type="Pfam" id="PF00246">
    <property type="entry name" value="Peptidase_M14"/>
    <property type="match status" value="1"/>
</dbReference>
<dbReference type="PROSITE" id="PS52035">
    <property type="entry name" value="PEPTIDASE_M14"/>
    <property type="match status" value="1"/>
</dbReference>
<dbReference type="InterPro" id="IPR000834">
    <property type="entry name" value="Peptidase_M14"/>
</dbReference>
<dbReference type="Pfam" id="PF01554">
    <property type="entry name" value="MatE"/>
    <property type="match status" value="1"/>
</dbReference>
<dbReference type="PANTHER" id="PTHR42893:SF45">
    <property type="entry name" value="PROTEIN DETOXIFICATION 45, CHLOROPLASTIC"/>
    <property type="match status" value="1"/>
</dbReference>
<accession>A0A2I0VS09</accession>
<evidence type="ECO:0000256" key="7">
    <source>
        <dbReference type="PROSITE-ProRule" id="PRU01379"/>
    </source>
</evidence>
<dbReference type="InterPro" id="IPR034269">
    <property type="entry name" value="At5g42320_M14_CPD"/>
</dbReference>
<evidence type="ECO:0000313" key="11">
    <source>
        <dbReference type="Proteomes" id="UP000233837"/>
    </source>
</evidence>
<evidence type="ECO:0000256" key="6">
    <source>
        <dbReference type="ARBA" id="ARBA00023136"/>
    </source>
</evidence>
<feature type="transmembrane region" description="Helical" evidence="8">
    <location>
        <begin position="111"/>
        <end position="130"/>
    </location>
</feature>
<reference evidence="10 11" key="2">
    <citation type="journal article" date="2017" name="Nature">
        <title>The Apostasia genome and the evolution of orchids.</title>
        <authorList>
            <person name="Zhang G.Q."/>
            <person name="Liu K.W."/>
            <person name="Li Z."/>
            <person name="Lohaus R."/>
            <person name="Hsiao Y.Y."/>
            <person name="Niu S.C."/>
            <person name="Wang J.Y."/>
            <person name="Lin Y.C."/>
            <person name="Xu Q."/>
            <person name="Chen L.J."/>
            <person name="Yoshida K."/>
            <person name="Fujiwara S."/>
            <person name="Wang Z.W."/>
            <person name="Zhang Y.Q."/>
            <person name="Mitsuda N."/>
            <person name="Wang M."/>
            <person name="Liu G.H."/>
            <person name="Pecoraro L."/>
            <person name="Huang H.X."/>
            <person name="Xiao X.J."/>
            <person name="Lin M."/>
            <person name="Wu X.Y."/>
            <person name="Wu W.L."/>
            <person name="Chen Y.Y."/>
            <person name="Chang S.B."/>
            <person name="Sakamoto S."/>
            <person name="Ohme-Takagi M."/>
            <person name="Yagi M."/>
            <person name="Zeng S.J."/>
            <person name="Shen C.Y."/>
            <person name="Yeh C.M."/>
            <person name="Luo Y.B."/>
            <person name="Tsai W.C."/>
            <person name="Van de Peer Y."/>
            <person name="Liu Z.J."/>
        </authorList>
    </citation>
    <scope>NUCLEOTIDE SEQUENCE [LARGE SCALE GENOMIC DNA]</scope>
    <source>
        <tissue evidence="10">The whole plant</tissue>
    </source>
</reference>
<dbReference type="InterPro" id="IPR044644">
    <property type="entry name" value="DinF-like"/>
</dbReference>
<evidence type="ECO:0000256" key="1">
    <source>
        <dbReference type="ARBA" id="ARBA00004141"/>
    </source>
</evidence>
<evidence type="ECO:0000256" key="8">
    <source>
        <dbReference type="RuleBase" id="RU004914"/>
    </source>
</evidence>
<feature type="active site" description="Proton donor/acceptor" evidence="7">
    <location>
        <position position="589"/>
    </location>
</feature>
<proteinExistence type="inferred from homology"/>
<comment type="similarity">
    <text evidence="2 7">Belongs to the peptidase M14 family.</text>
</comment>
<name>A0A2I0VS09_9ASPA</name>
<dbReference type="GO" id="GO:0006508">
    <property type="term" value="P:proteolysis"/>
    <property type="evidence" value="ECO:0007669"/>
    <property type="project" value="InterPro"/>
</dbReference>
<dbReference type="Gene3D" id="3.40.630.10">
    <property type="entry name" value="Zn peptidases"/>
    <property type="match status" value="1"/>
</dbReference>
<gene>
    <name evidence="10" type="primary">DTX45</name>
    <name evidence="10" type="ORF">MA16_Dca009572</name>
</gene>
<dbReference type="AlphaFoldDB" id="A0A2I0VS09"/>
<dbReference type="GO" id="GO:0004181">
    <property type="term" value="F:metallocarboxypeptidase activity"/>
    <property type="evidence" value="ECO:0007669"/>
    <property type="project" value="InterPro"/>
</dbReference>
<dbReference type="GO" id="GO:0015297">
    <property type="term" value="F:antiporter activity"/>
    <property type="evidence" value="ECO:0007669"/>
    <property type="project" value="InterPro"/>
</dbReference>
<evidence type="ECO:0000259" key="9">
    <source>
        <dbReference type="PROSITE" id="PS52035"/>
    </source>
</evidence>
<evidence type="ECO:0000256" key="3">
    <source>
        <dbReference type="ARBA" id="ARBA00010199"/>
    </source>
</evidence>